<dbReference type="SUPFAM" id="SSF88946">
    <property type="entry name" value="Sigma2 domain of RNA polymerase sigma factors"/>
    <property type="match status" value="1"/>
</dbReference>
<evidence type="ECO:0000256" key="1">
    <source>
        <dbReference type="ARBA" id="ARBA00010641"/>
    </source>
</evidence>
<comment type="similarity">
    <text evidence="1 6">Belongs to the sigma-70 factor family. ECF subfamily.</text>
</comment>
<keyword evidence="5 6" id="KW-0804">Transcription</keyword>
<feature type="domain" description="RNA polymerase sigma factor 70 region 4 type 2" evidence="8">
    <location>
        <begin position="93"/>
        <end position="144"/>
    </location>
</feature>
<dbReference type="PROSITE" id="PS01063">
    <property type="entry name" value="SIGMA70_ECF"/>
    <property type="match status" value="1"/>
</dbReference>
<evidence type="ECO:0000259" key="8">
    <source>
        <dbReference type="Pfam" id="PF08281"/>
    </source>
</evidence>
<evidence type="ECO:0000256" key="5">
    <source>
        <dbReference type="ARBA" id="ARBA00023163"/>
    </source>
</evidence>
<dbReference type="EMBL" id="JAAEDI010000001">
    <property type="protein sequence ID" value="MBR0648136.1"/>
    <property type="molecule type" value="Genomic_DNA"/>
</dbReference>
<dbReference type="Proteomes" id="UP000698752">
    <property type="component" value="Unassembled WGS sequence"/>
</dbReference>
<protein>
    <recommendedName>
        <fullName evidence="6">RNA polymerase sigma factor</fullName>
    </recommendedName>
</protein>
<dbReference type="NCBIfam" id="TIGR02937">
    <property type="entry name" value="sigma70-ECF"/>
    <property type="match status" value="1"/>
</dbReference>
<dbReference type="CDD" id="cd06171">
    <property type="entry name" value="Sigma70_r4"/>
    <property type="match status" value="1"/>
</dbReference>
<proteinExistence type="inferred from homology"/>
<keyword evidence="10" id="KW-1185">Reference proteome</keyword>
<feature type="domain" description="RNA polymerase sigma-70 region 2" evidence="7">
    <location>
        <begin position="4"/>
        <end position="66"/>
    </location>
</feature>
<dbReference type="Gene3D" id="1.10.1740.10">
    <property type="match status" value="1"/>
</dbReference>
<evidence type="ECO:0000256" key="2">
    <source>
        <dbReference type="ARBA" id="ARBA00023015"/>
    </source>
</evidence>
<evidence type="ECO:0000313" key="10">
    <source>
        <dbReference type="Proteomes" id="UP000698752"/>
    </source>
</evidence>
<evidence type="ECO:0000256" key="3">
    <source>
        <dbReference type="ARBA" id="ARBA00023082"/>
    </source>
</evidence>
<dbReference type="SUPFAM" id="SSF88659">
    <property type="entry name" value="Sigma3 and sigma4 domains of RNA polymerase sigma factors"/>
    <property type="match status" value="1"/>
</dbReference>
<dbReference type="InterPro" id="IPR007627">
    <property type="entry name" value="RNA_pol_sigma70_r2"/>
</dbReference>
<comment type="caution">
    <text evidence="9">The sequence shown here is derived from an EMBL/GenBank/DDBJ whole genome shotgun (WGS) entry which is preliminary data.</text>
</comment>
<keyword evidence="3 6" id="KW-0731">Sigma factor</keyword>
<dbReference type="InterPro" id="IPR000838">
    <property type="entry name" value="RNA_pol_sigma70_ECF_CS"/>
</dbReference>
<accession>A0ABS5EAT9</accession>
<keyword evidence="2 6" id="KW-0805">Transcription regulation</keyword>
<dbReference type="InterPro" id="IPR014284">
    <property type="entry name" value="RNA_pol_sigma-70_dom"/>
</dbReference>
<evidence type="ECO:0000256" key="6">
    <source>
        <dbReference type="RuleBase" id="RU000716"/>
    </source>
</evidence>
<dbReference type="Pfam" id="PF04542">
    <property type="entry name" value="Sigma70_r2"/>
    <property type="match status" value="1"/>
</dbReference>
<dbReference type="Pfam" id="PF08281">
    <property type="entry name" value="Sigma70_r4_2"/>
    <property type="match status" value="1"/>
</dbReference>
<dbReference type="InterPro" id="IPR013325">
    <property type="entry name" value="RNA_pol_sigma_r2"/>
</dbReference>
<evidence type="ECO:0000313" key="9">
    <source>
        <dbReference type="EMBL" id="MBR0648136.1"/>
    </source>
</evidence>
<dbReference type="InterPro" id="IPR036388">
    <property type="entry name" value="WH-like_DNA-bd_sf"/>
</dbReference>
<dbReference type="InterPro" id="IPR039425">
    <property type="entry name" value="RNA_pol_sigma-70-like"/>
</dbReference>
<dbReference type="InterPro" id="IPR013324">
    <property type="entry name" value="RNA_pol_sigma_r3/r4-like"/>
</dbReference>
<dbReference type="InterPro" id="IPR013249">
    <property type="entry name" value="RNA_pol_sigma70_r4_t2"/>
</dbReference>
<evidence type="ECO:0000256" key="4">
    <source>
        <dbReference type="ARBA" id="ARBA00023125"/>
    </source>
</evidence>
<organism evidence="9 10">
    <name type="scientific">Neoroseomonas terrae</name>
    <dbReference type="NCBI Taxonomy" id="424799"/>
    <lineage>
        <taxon>Bacteria</taxon>
        <taxon>Pseudomonadati</taxon>
        <taxon>Pseudomonadota</taxon>
        <taxon>Alphaproteobacteria</taxon>
        <taxon>Acetobacterales</taxon>
        <taxon>Acetobacteraceae</taxon>
        <taxon>Neoroseomonas</taxon>
    </lineage>
</organism>
<dbReference type="PANTHER" id="PTHR43133:SF25">
    <property type="entry name" value="RNA POLYMERASE SIGMA FACTOR RFAY-RELATED"/>
    <property type="match status" value="1"/>
</dbReference>
<sequence>MVALVPQLRAFARFLARDAVRADDLVQDTVLRALERQDAWTPGSDLRAWIFRVLRNLFLDQQRRRRVEQKGLAIIEMPDVAEPTQPGRDALHDLGAAITTLPAAQREALILVAAMELDIAEAAAITGVPVGTVKARVSRARAALALTFGGRSS</sequence>
<dbReference type="PANTHER" id="PTHR43133">
    <property type="entry name" value="RNA POLYMERASE ECF-TYPE SIGMA FACTO"/>
    <property type="match status" value="1"/>
</dbReference>
<reference evidence="10" key="1">
    <citation type="journal article" date="2021" name="Syst. Appl. Microbiol.">
        <title>Roseomonas hellenica sp. nov., isolated from roots of wild-growing Alkanna tinctoria.</title>
        <authorList>
            <person name="Rat A."/>
            <person name="Naranjo H.D."/>
            <person name="Lebbe L."/>
            <person name="Cnockaert M."/>
            <person name="Krigas N."/>
            <person name="Grigoriadou K."/>
            <person name="Maloupa E."/>
            <person name="Willems A."/>
        </authorList>
    </citation>
    <scope>NUCLEOTIDE SEQUENCE [LARGE SCALE GENOMIC DNA]</scope>
    <source>
        <strain evidence="10">LMG 31159</strain>
    </source>
</reference>
<keyword evidence="4 6" id="KW-0238">DNA-binding</keyword>
<dbReference type="Gene3D" id="1.10.10.10">
    <property type="entry name" value="Winged helix-like DNA-binding domain superfamily/Winged helix DNA-binding domain"/>
    <property type="match status" value="1"/>
</dbReference>
<name>A0ABS5EAT9_9PROT</name>
<gene>
    <name evidence="9" type="ORF">GXW78_00550</name>
</gene>
<evidence type="ECO:0000259" key="7">
    <source>
        <dbReference type="Pfam" id="PF04542"/>
    </source>
</evidence>